<protein>
    <submittedName>
        <fullName evidence="1">Uncharacterized protein</fullName>
    </submittedName>
</protein>
<evidence type="ECO:0000313" key="2">
    <source>
        <dbReference type="Proteomes" id="UP001597459"/>
    </source>
</evidence>
<gene>
    <name evidence="1" type="ORF">ACFSTE_16530</name>
</gene>
<keyword evidence="2" id="KW-1185">Reference proteome</keyword>
<reference evidence="2" key="1">
    <citation type="journal article" date="2019" name="Int. J. Syst. Evol. Microbiol.">
        <title>The Global Catalogue of Microorganisms (GCM) 10K type strain sequencing project: providing services to taxonomists for standard genome sequencing and annotation.</title>
        <authorList>
            <consortium name="The Broad Institute Genomics Platform"/>
            <consortium name="The Broad Institute Genome Sequencing Center for Infectious Disease"/>
            <person name="Wu L."/>
            <person name="Ma J."/>
        </authorList>
    </citation>
    <scope>NUCLEOTIDE SEQUENCE [LARGE SCALE GENOMIC DNA]</scope>
    <source>
        <strain evidence="2">KCTC 42423</strain>
    </source>
</reference>
<name>A0ABW5NE45_9FLAO</name>
<sequence>MKRILFFIFSYFTFLLIHGQQSDTLTVGYTYWWSESGPFIGLCGEPYALVFKGHIKSIKETPIHTNTYTSQKGSISIEEVLYSTTLAKQKYQGEKVFVSDCFYGSHLNEADAVLVFCYAYEDAYCIPGAGSILPIHRNDDAIITSVKEYITSGQNPSILKNDKLIWEPYGLSPKITQMIHCFELTPK</sequence>
<dbReference type="EMBL" id="JBHULX010000039">
    <property type="protein sequence ID" value="MFD2592448.1"/>
    <property type="molecule type" value="Genomic_DNA"/>
</dbReference>
<comment type="caution">
    <text evidence="1">The sequence shown here is derived from an EMBL/GenBank/DDBJ whole genome shotgun (WGS) entry which is preliminary data.</text>
</comment>
<dbReference type="Proteomes" id="UP001597459">
    <property type="component" value="Unassembled WGS sequence"/>
</dbReference>
<evidence type="ECO:0000313" key="1">
    <source>
        <dbReference type="EMBL" id="MFD2592448.1"/>
    </source>
</evidence>
<dbReference type="RefSeq" id="WP_378254466.1">
    <property type="nucleotide sequence ID" value="NZ_JBHSJV010000001.1"/>
</dbReference>
<accession>A0ABW5NE45</accession>
<organism evidence="1 2">
    <name type="scientific">Aquimarina hainanensis</name>
    <dbReference type="NCBI Taxonomy" id="1578017"/>
    <lineage>
        <taxon>Bacteria</taxon>
        <taxon>Pseudomonadati</taxon>
        <taxon>Bacteroidota</taxon>
        <taxon>Flavobacteriia</taxon>
        <taxon>Flavobacteriales</taxon>
        <taxon>Flavobacteriaceae</taxon>
        <taxon>Aquimarina</taxon>
    </lineage>
</organism>
<proteinExistence type="predicted"/>